<feature type="transmembrane region" description="Helical" evidence="1">
    <location>
        <begin position="44"/>
        <end position="64"/>
    </location>
</feature>
<organism evidence="2 3">
    <name type="scientific">Alternaria alternata</name>
    <name type="common">Alternaria rot fungus</name>
    <name type="synonym">Torula alternata</name>
    <dbReference type="NCBI Taxonomy" id="5599"/>
    <lineage>
        <taxon>Eukaryota</taxon>
        <taxon>Fungi</taxon>
        <taxon>Dikarya</taxon>
        <taxon>Ascomycota</taxon>
        <taxon>Pezizomycotina</taxon>
        <taxon>Dothideomycetes</taxon>
        <taxon>Pleosporomycetidae</taxon>
        <taxon>Pleosporales</taxon>
        <taxon>Pleosporineae</taxon>
        <taxon>Pleosporaceae</taxon>
        <taxon>Alternaria</taxon>
        <taxon>Alternaria sect. Alternaria</taxon>
        <taxon>Alternaria alternata complex</taxon>
    </lineage>
</organism>
<reference evidence="2 3" key="1">
    <citation type="submission" date="2016-05" db="EMBL/GenBank/DDBJ databases">
        <title>Comparative analysis of secretome profiles of manganese(II)-oxidizing ascomycete fungi.</title>
        <authorList>
            <consortium name="DOE Joint Genome Institute"/>
            <person name="Zeiner C.A."/>
            <person name="Purvine S.O."/>
            <person name="Zink E.M."/>
            <person name="Wu S."/>
            <person name="Pasa-Tolic L."/>
            <person name="Chaput D.L."/>
            <person name="Haridas S."/>
            <person name="Grigoriev I.V."/>
            <person name="Santelli C.M."/>
            <person name="Hansel C.M."/>
        </authorList>
    </citation>
    <scope>NUCLEOTIDE SEQUENCE [LARGE SCALE GENOMIC DNA]</scope>
    <source>
        <strain evidence="2 3">SRC1lrK2f</strain>
    </source>
</reference>
<evidence type="ECO:0000256" key="1">
    <source>
        <dbReference type="SAM" id="Phobius"/>
    </source>
</evidence>
<dbReference type="VEuPathDB" id="FungiDB:CC77DRAFT_1011816"/>
<keyword evidence="1" id="KW-1133">Transmembrane helix</keyword>
<gene>
    <name evidence="2" type="ORF">CC77DRAFT_1011816</name>
</gene>
<evidence type="ECO:0000313" key="2">
    <source>
        <dbReference type="EMBL" id="OAG16742.1"/>
    </source>
</evidence>
<proteinExistence type="predicted"/>
<dbReference type="GeneID" id="29109322"/>
<dbReference type="AlphaFoldDB" id="A0A177DC92"/>
<sequence>MPKSTVSFADVISHSRRFLPWHANVASLQETTGAEWIEEKKAELISVNVTGVLLAGVGSSAFSWPVIESAPWTTQAALYASLITAMIAVSSGTQQYVTLSRIRGERLRVFQALLRGDKAIQSHHLYVWQMPIMLLSFSIWYLLIGLLILIYARAAASSPWGPDVKIAVVSGLATIFAFGNYLIGAATVYRLNAHLYSGKHNISVDPPVVQTSASWP</sequence>
<keyword evidence="1" id="KW-0472">Membrane</keyword>
<keyword evidence="3" id="KW-1185">Reference proteome</keyword>
<dbReference type="RefSeq" id="XP_018382163.1">
    <property type="nucleotide sequence ID" value="XM_018523728.1"/>
</dbReference>
<name>A0A177DC92_ALTAL</name>
<keyword evidence="1" id="KW-0812">Transmembrane</keyword>
<feature type="transmembrane region" description="Helical" evidence="1">
    <location>
        <begin position="76"/>
        <end position="99"/>
    </location>
</feature>
<accession>A0A177DC92</accession>
<dbReference type="EMBL" id="KV441488">
    <property type="protein sequence ID" value="OAG16742.1"/>
    <property type="molecule type" value="Genomic_DNA"/>
</dbReference>
<dbReference type="KEGG" id="aalt:CC77DRAFT_1011816"/>
<protein>
    <submittedName>
        <fullName evidence="2">Uncharacterized protein</fullName>
    </submittedName>
</protein>
<dbReference type="OMA" id="WCESKAT"/>
<dbReference type="Proteomes" id="UP000077248">
    <property type="component" value="Unassembled WGS sequence"/>
</dbReference>
<feature type="transmembrane region" description="Helical" evidence="1">
    <location>
        <begin position="166"/>
        <end position="189"/>
    </location>
</feature>
<feature type="transmembrane region" description="Helical" evidence="1">
    <location>
        <begin position="132"/>
        <end position="154"/>
    </location>
</feature>
<evidence type="ECO:0000313" key="3">
    <source>
        <dbReference type="Proteomes" id="UP000077248"/>
    </source>
</evidence>